<feature type="region of interest" description="Disordered" evidence="1">
    <location>
        <begin position="43"/>
        <end position="64"/>
    </location>
</feature>
<dbReference type="AlphaFoldDB" id="A0A5C8KI88"/>
<evidence type="ECO:0000313" key="3">
    <source>
        <dbReference type="EMBL" id="TXK59650.1"/>
    </source>
</evidence>
<dbReference type="OrthoDB" id="6025791at2"/>
<proteinExistence type="predicted"/>
<dbReference type="RefSeq" id="WP_147892555.1">
    <property type="nucleotide sequence ID" value="NZ_VRTS01000012.1"/>
</dbReference>
<keyword evidence="2" id="KW-0732">Signal</keyword>
<sequence length="146" mass="15805">MKHARVVMTAVMAGSVLTGLGCASTDSAALDFAQSLSYHQERPDHAAVSGELGSPTNPVRATGPMGQRDYLHRLRCADDSSPAFERIGSTGVGPYGRMVDAYRVQCADQPEMVIHMDLYHCDEETEAVDGFVITPRVIEIPRHNCG</sequence>
<organism evidence="3 4">
    <name type="scientific">Alkalisalibacterium limincola</name>
    <dbReference type="NCBI Taxonomy" id="2699169"/>
    <lineage>
        <taxon>Bacteria</taxon>
        <taxon>Pseudomonadati</taxon>
        <taxon>Pseudomonadota</taxon>
        <taxon>Gammaproteobacteria</taxon>
        <taxon>Lysobacterales</taxon>
        <taxon>Lysobacteraceae</taxon>
        <taxon>Alkalisalibacterium</taxon>
    </lineage>
</organism>
<dbReference type="Proteomes" id="UP000321248">
    <property type="component" value="Unassembled WGS sequence"/>
</dbReference>
<protein>
    <recommendedName>
        <fullName evidence="5">Lipoprotein</fullName>
    </recommendedName>
</protein>
<evidence type="ECO:0008006" key="5">
    <source>
        <dbReference type="Google" id="ProtNLM"/>
    </source>
</evidence>
<feature type="signal peptide" evidence="2">
    <location>
        <begin position="1"/>
        <end position="28"/>
    </location>
</feature>
<evidence type="ECO:0000313" key="4">
    <source>
        <dbReference type="Proteomes" id="UP000321248"/>
    </source>
</evidence>
<gene>
    <name evidence="3" type="ORF">FU658_13490</name>
</gene>
<accession>A0A5C8KI88</accession>
<evidence type="ECO:0000256" key="1">
    <source>
        <dbReference type="SAM" id="MobiDB-lite"/>
    </source>
</evidence>
<evidence type="ECO:0000256" key="2">
    <source>
        <dbReference type="SAM" id="SignalP"/>
    </source>
</evidence>
<reference evidence="3 4" key="1">
    <citation type="submission" date="2019-08" db="EMBL/GenBank/DDBJ databases">
        <authorList>
            <person name="Karlyshev A.V."/>
        </authorList>
    </citation>
    <scope>NUCLEOTIDE SEQUENCE [LARGE SCALE GENOMIC DNA]</scope>
    <source>
        <strain evidence="3 4">Alg18-2.2</strain>
    </source>
</reference>
<keyword evidence="4" id="KW-1185">Reference proteome</keyword>
<comment type="caution">
    <text evidence="3">The sequence shown here is derived from an EMBL/GenBank/DDBJ whole genome shotgun (WGS) entry which is preliminary data.</text>
</comment>
<name>A0A5C8KI88_9GAMM</name>
<dbReference type="EMBL" id="VRTS01000012">
    <property type="protein sequence ID" value="TXK59650.1"/>
    <property type="molecule type" value="Genomic_DNA"/>
</dbReference>
<feature type="chain" id="PRO_5022944798" description="Lipoprotein" evidence="2">
    <location>
        <begin position="29"/>
        <end position="146"/>
    </location>
</feature>
<dbReference type="PROSITE" id="PS51257">
    <property type="entry name" value="PROKAR_LIPOPROTEIN"/>
    <property type="match status" value="1"/>
</dbReference>